<sequence length="311" mass="32165">MVGLRLERDGVSVRVAGPRAPVVEVAGRAHPWLTPSRADEPRDGEWTVSMGAGHTPLSDLIRVLPGTGALVDEPNRVLVADPADPSDALRLARAVLRRRLARRGDLYLHASAVDLGNGRAVALLADAGGGKTTTALSLLASAGPAARLLSNDDLSVRLGEDGGRVLGLGWPRSVWIRAASAPLLRRAGAAVPDPPPDAPYAVYRPAEIAGLLGRGVAPYADLGALVFLRLGGSGDGPARLTPYETATELGRHAQRADPDHPELDEFLPGPGPDPATLAGLAKRLPGYGLALSPEALPGLARTLGGLLNALD</sequence>
<evidence type="ECO:0000313" key="2">
    <source>
        <dbReference type="Proteomes" id="UP000265768"/>
    </source>
</evidence>
<dbReference type="EMBL" id="QZEY01000023">
    <property type="protein sequence ID" value="RJL22065.1"/>
    <property type="molecule type" value="Genomic_DNA"/>
</dbReference>
<name>A0A3A4ARI6_9ACTN</name>
<comment type="caution">
    <text evidence="1">The sequence shown here is derived from an EMBL/GenBank/DDBJ whole genome shotgun (WGS) entry which is preliminary data.</text>
</comment>
<keyword evidence="2" id="KW-1185">Reference proteome</keyword>
<dbReference type="SUPFAM" id="SSF53795">
    <property type="entry name" value="PEP carboxykinase-like"/>
    <property type="match status" value="1"/>
</dbReference>
<reference evidence="1 2" key="1">
    <citation type="submission" date="2018-09" db="EMBL/GenBank/DDBJ databases">
        <title>YIM 75507 draft genome.</title>
        <authorList>
            <person name="Tang S."/>
            <person name="Feng Y."/>
        </authorList>
    </citation>
    <scope>NUCLEOTIDE SEQUENCE [LARGE SCALE GENOMIC DNA]</scope>
    <source>
        <strain evidence="1 2">YIM 75507</strain>
    </source>
</reference>
<gene>
    <name evidence="1" type="ORF">D5H75_36325</name>
</gene>
<dbReference type="AlphaFoldDB" id="A0A3A4ARI6"/>
<dbReference type="RefSeq" id="WP_119931140.1">
    <property type="nucleotide sequence ID" value="NZ_QZEY01000023.1"/>
</dbReference>
<dbReference type="OrthoDB" id="4309861at2"/>
<proteinExistence type="predicted"/>
<protein>
    <recommendedName>
        <fullName evidence="3">Serine kinase</fullName>
    </recommendedName>
</protein>
<evidence type="ECO:0000313" key="1">
    <source>
        <dbReference type="EMBL" id="RJL22065.1"/>
    </source>
</evidence>
<evidence type="ECO:0008006" key="3">
    <source>
        <dbReference type="Google" id="ProtNLM"/>
    </source>
</evidence>
<organism evidence="1 2">
    <name type="scientific">Bailinhaonella thermotolerans</name>
    <dbReference type="NCBI Taxonomy" id="1070861"/>
    <lineage>
        <taxon>Bacteria</taxon>
        <taxon>Bacillati</taxon>
        <taxon>Actinomycetota</taxon>
        <taxon>Actinomycetes</taxon>
        <taxon>Streptosporangiales</taxon>
        <taxon>Streptosporangiaceae</taxon>
        <taxon>Bailinhaonella</taxon>
    </lineage>
</organism>
<accession>A0A3A4ARI6</accession>
<dbReference type="Proteomes" id="UP000265768">
    <property type="component" value="Unassembled WGS sequence"/>
</dbReference>
<dbReference type="Gene3D" id="3.40.50.300">
    <property type="entry name" value="P-loop containing nucleotide triphosphate hydrolases"/>
    <property type="match status" value="1"/>
</dbReference>
<dbReference type="InterPro" id="IPR027417">
    <property type="entry name" value="P-loop_NTPase"/>
</dbReference>